<reference evidence="11" key="1">
    <citation type="journal article" date="2019" name="Int. J. Syst. Evol. Microbiol.">
        <title>The Global Catalogue of Microorganisms (GCM) 10K type strain sequencing project: providing services to taxonomists for standard genome sequencing and annotation.</title>
        <authorList>
            <consortium name="The Broad Institute Genomics Platform"/>
            <consortium name="The Broad Institute Genome Sequencing Center for Infectious Disease"/>
            <person name="Wu L."/>
            <person name="Ma J."/>
        </authorList>
    </citation>
    <scope>NUCLEOTIDE SEQUENCE [LARGE SCALE GENOMIC DNA]</scope>
    <source>
        <strain evidence="11">JCM 16548</strain>
    </source>
</reference>
<keyword evidence="2" id="KW-0723">Serine/threonine-protein kinase</keyword>
<evidence type="ECO:0000256" key="5">
    <source>
        <dbReference type="ARBA" id="ARBA00022777"/>
    </source>
</evidence>
<feature type="domain" description="Protein kinase" evidence="9">
    <location>
        <begin position="1"/>
        <end position="148"/>
    </location>
</feature>
<feature type="region of interest" description="Disordered" evidence="7">
    <location>
        <begin position="160"/>
        <end position="188"/>
    </location>
</feature>
<keyword evidence="3" id="KW-0808">Transferase</keyword>
<evidence type="ECO:0000256" key="6">
    <source>
        <dbReference type="ARBA" id="ARBA00022840"/>
    </source>
</evidence>
<keyword evidence="6" id="KW-0067">ATP-binding</keyword>
<evidence type="ECO:0000256" key="2">
    <source>
        <dbReference type="ARBA" id="ARBA00022527"/>
    </source>
</evidence>
<dbReference type="PROSITE" id="PS50011">
    <property type="entry name" value="PROTEIN_KINASE_DOM"/>
    <property type="match status" value="1"/>
</dbReference>
<feature type="transmembrane region" description="Helical" evidence="8">
    <location>
        <begin position="198"/>
        <end position="221"/>
    </location>
</feature>
<evidence type="ECO:0000259" key="9">
    <source>
        <dbReference type="PROSITE" id="PS50011"/>
    </source>
</evidence>
<keyword evidence="5" id="KW-0418">Kinase</keyword>
<evidence type="ECO:0000256" key="1">
    <source>
        <dbReference type="ARBA" id="ARBA00012513"/>
    </source>
</evidence>
<organism evidence="10 11">
    <name type="scientific">Microlunatus aurantiacus</name>
    <dbReference type="NCBI Taxonomy" id="446786"/>
    <lineage>
        <taxon>Bacteria</taxon>
        <taxon>Bacillati</taxon>
        <taxon>Actinomycetota</taxon>
        <taxon>Actinomycetes</taxon>
        <taxon>Propionibacteriales</taxon>
        <taxon>Propionibacteriaceae</taxon>
        <taxon>Microlunatus</taxon>
    </lineage>
</organism>
<dbReference type="Gene3D" id="1.10.510.10">
    <property type="entry name" value="Transferase(Phosphotransferase) domain 1"/>
    <property type="match status" value="1"/>
</dbReference>
<dbReference type="Proteomes" id="UP001500051">
    <property type="component" value="Unassembled WGS sequence"/>
</dbReference>
<evidence type="ECO:0000313" key="10">
    <source>
        <dbReference type="EMBL" id="GAA3692971.1"/>
    </source>
</evidence>
<dbReference type="SUPFAM" id="SSF56112">
    <property type="entry name" value="Protein kinase-like (PK-like)"/>
    <property type="match status" value="1"/>
</dbReference>
<keyword evidence="8" id="KW-0472">Membrane</keyword>
<comment type="caution">
    <text evidence="10">The sequence shown here is derived from an EMBL/GenBank/DDBJ whole genome shotgun (WGS) entry which is preliminary data.</text>
</comment>
<dbReference type="PANTHER" id="PTHR43289">
    <property type="entry name" value="MITOGEN-ACTIVATED PROTEIN KINASE KINASE KINASE 20-RELATED"/>
    <property type="match status" value="1"/>
</dbReference>
<evidence type="ECO:0000256" key="8">
    <source>
        <dbReference type="SAM" id="Phobius"/>
    </source>
</evidence>
<gene>
    <name evidence="10" type="ORF">GCM10022204_05720</name>
</gene>
<evidence type="ECO:0000256" key="7">
    <source>
        <dbReference type="SAM" id="MobiDB-lite"/>
    </source>
</evidence>
<keyword evidence="8" id="KW-1133">Transmembrane helix</keyword>
<proteinExistence type="predicted"/>
<keyword evidence="8" id="KW-0812">Transmembrane</keyword>
<accession>A0ABP7CLN3</accession>
<dbReference type="InterPro" id="IPR011009">
    <property type="entry name" value="Kinase-like_dom_sf"/>
</dbReference>
<evidence type="ECO:0000256" key="3">
    <source>
        <dbReference type="ARBA" id="ARBA00022679"/>
    </source>
</evidence>
<sequence length="223" mass="22727">MEVLHRHHVVHRDVTPGNLLLSHRPDGTRTVVVADLGVARSVVDSSAGAMIVGTPSSMAPEQAAGGAVDARADVYALCVVAYALLAGAPPFPVRTVADLTGRPAGLAPPPLAERLGAPATLDGLFRSGLATDPHRRPPSAALLADAFDQLAADLARVPGRSGEPRGAVAQPGPHPRPPVVPAATPAPSAPTRVGRSSVFYIGMTVLAILLFAAFLGVVIALSL</sequence>
<dbReference type="InterPro" id="IPR008266">
    <property type="entry name" value="Tyr_kinase_AS"/>
</dbReference>
<protein>
    <recommendedName>
        <fullName evidence="1">non-specific serine/threonine protein kinase</fullName>
        <ecNumber evidence="1">2.7.11.1</ecNumber>
    </recommendedName>
</protein>
<name>A0ABP7CLN3_9ACTN</name>
<evidence type="ECO:0000256" key="4">
    <source>
        <dbReference type="ARBA" id="ARBA00022741"/>
    </source>
</evidence>
<keyword evidence="11" id="KW-1185">Reference proteome</keyword>
<evidence type="ECO:0000313" key="11">
    <source>
        <dbReference type="Proteomes" id="UP001500051"/>
    </source>
</evidence>
<keyword evidence="4" id="KW-0547">Nucleotide-binding</keyword>
<dbReference type="EMBL" id="BAAAYX010000002">
    <property type="protein sequence ID" value="GAA3692971.1"/>
    <property type="molecule type" value="Genomic_DNA"/>
</dbReference>
<dbReference type="EC" id="2.7.11.1" evidence="1"/>
<dbReference type="SMART" id="SM00220">
    <property type="entry name" value="S_TKc"/>
    <property type="match status" value="1"/>
</dbReference>
<dbReference type="PANTHER" id="PTHR43289:SF6">
    <property type="entry name" value="SERINE_THREONINE-PROTEIN KINASE NEKL-3"/>
    <property type="match status" value="1"/>
</dbReference>
<dbReference type="Pfam" id="PF00069">
    <property type="entry name" value="Pkinase"/>
    <property type="match status" value="1"/>
</dbReference>
<dbReference type="PROSITE" id="PS00109">
    <property type="entry name" value="PROTEIN_KINASE_TYR"/>
    <property type="match status" value="1"/>
</dbReference>
<dbReference type="InterPro" id="IPR000719">
    <property type="entry name" value="Prot_kinase_dom"/>
</dbReference>